<protein>
    <recommendedName>
        <fullName evidence="8">Thymidylate kinase</fullName>
        <ecNumber evidence="8">2.7.4.9</ecNumber>
    </recommendedName>
    <alternativeName>
        <fullName evidence="8">dTMP kinase</fullName>
    </alternativeName>
</protein>
<comment type="function">
    <text evidence="8">Phosphorylation of dTMP to form dTDP in both de novo and salvage pathways of dTTP synthesis.</text>
</comment>
<dbReference type="GO" id="GO:0016301">
    <property type="term" value="F:kinase activity"/>
    <property type="evidence" value="ECO:0007669"/>
    <property type="project" value="UniProtKB-KW"/>
</dbReference>
<dbReference type="EC" id="2.7.4.9" evidence="8"/>
<keyword evidence="6 8" id="KW-0067">ATP-binding</keyword>
<feature type="domain" description="Thymidylate kinase-like" evidence="9">
    <location>
        <begin position="5"/>
        <end position="187"/>
    </location>
</feature>
<evidence type="ECO:0000313" key="10">
    <source>
        <dbReference type="EMBL" id="SIN63761.1"/>
    </source>
</evidence>
<evidence type="ECO:0000256" key="7">
    <source>
        <dbReference type="ARBA" id="ARBA00048743"/>
    </source>
</evidence>
<dbReference type="InterPro" id="IPR018094">
    <property type="entry name" value="Thymidylate_kinase"/>
</dbReference>
<evidence type="ECO:0000313" key="11">
    <source>
        <dbReference type="Proteomes" id="UP000185093"/>
    </source>
</evidence>
<dbReference type="PANTHER" id="PTHR10344:SF4">
    <property type="entry name" value="UMP-CMP KINASE 2, MITOCHONDRIAL"/>
    <property type="match status" value="1"/>
</dbReference>
<dbReference type="PANTHER" id="PTHR10344">
    <property type="entry name" value="THYMIDYLATE KINASE"/>
    <property type="match status" value="1"/>
</dbReference>
<name>A0ABY1JBJ4_9BACT</name>
<organism evidence="10 11">
    <name type="scientific">Acetomicrobium flavidum</name>
    <dbReference type="NCBI Taxonomy" id="49896"/>
    <lineage>
        <taxon>Bacteria</taxon>
        <taxon>Thermotogati</taxon>
        <taxon>Synergistota</taxon>
        <taxon>Synergistia</taxon>
        <taxon>Synergistales</taxon>
        <taxon>Acetomicrobiaceae</taxon>
        <taxon>Acetomicrobium</taxon>
    </lineage>
</organism>
<dbReference type="InterPro" id="IPR018095">
    <property type="entry name" value="Thymidylate_kin_CS"/>
</dbReference>
<dbReference type="Gene3D" id="3.40.50.300">
    <property type="entry name" value="P-loop containing nucleotide triphosphate hydrolases"/>
    <property type="match status" value="1"/>
</dbReference>
<dbReference type="CDD" id="cd01672">
    <property type="entry name" value="TMPK"/>
    <property type="match status" value="1"/>
</dbReference>
<gene>
    <name evidence="8" type="primary">tmk</name>
    <name evidence="10" type="ORF">SAMN05444368_0467</name>
</gene>
<evidence type="ECO:0000256" key="2">
    <source>
        <dbReference type="ARBA" id="ARBA00022679"/>
    </source>
</evidence>
<reference evidence="10 11" key="1">
    <citation type="submission" date="2016-11" db="EMBL/GenBank/DDBJ databases">
        <authorList>
            <person name="Varghese N."/>
            <person name="Submissions S."/>
        </authorList>
    </citation>
    <scope>NUCLEOTIDE SEQUENCE [LARGE SCALE GENOMIC DNA]</scope>
    <source>
        <strain evidence="10 11">DSM 20664</strain>
    </source>
</reference>
<evidence type="ECO:0000256" key="1">
    <source>
        <dbReference type="ARBA" id="ARBA00009776"/>
    </source>
</evidence>
<dbReference type="SUPFAM" id="SSF52540">
    <property type="entry name" value="P-loop containing nucleoside triphosphate hydrolases"/>
    <property type="match status" value="1"/>
</dbReference>
<proteinExistence type="inferred from homology"/>
<dbReference type="NCBIfam" id="TIGR00041">
    <property type="entry name" value="DTMP_kinase"/>
    <property type="match status" value="1"/>
</dbReference>
<evidence type="ECO:0000256" key="5">
    <source>
        <dbReference type="ARBA" id="ARBA00022777"/>
    </source>
</evidence>
<comment type="catalytic activity">
    <reaction evidence="7 8">
        <text>dTMP + ATP = dTDP + ADP</text>
        <dbReference type="Rhea" id="RHEA:13517"/>
        <dbReference type="ChEBI" id="CHEBI:30616"/>
        <dbReference type="ChEBI" id="CHEBI:58369"/>
        <dbReference type="ChEBI" id="CHEBI:63528"/>
        <dbReference type="ChEBI" id="CHEBI:456216"/>
        <dbReference type="EC" id="2.7.4.9"/>
    </reaction>
</comment>
<comment type="caution">
    <text evidence="10">The sequence shown here is derived from an EMBL/GenBank/DDBJ whole genome shotgun (WGS) entry which is preliminary data.</text>
</comment>
<dbReference type="Pfam" id="PF02223">
    <property type="entry name" value="Thymidylate_kin"/>
    <property type="match status" value="1"/>
</dbReference>
<dbReference type="EMBL" id="FSQZ01000001">
    <property type="protein sequence ID" value="SIN63761.1"/>
    <property type="molecule type" value="Genomic_DNA"/>
</dbReference>
<accession>A0ABY1JBJ4</accession>
<evidence type="ECO:0000256" key="6">
    <source>
        <dbReference type="ARBA" id="ARBA00022840"/>
    </source>
</evidence>
<keyword evidence="3 8" id="KW-0545">Nucleotide biosynthesis</keyword>
<keyword evidence="11" id="KW-1185">Reference proteome</keyword>
<evidence type="ECO:0000256" key="8">
    <source>
        <dbReference type="HAMAP-Rule" id="MF_00165"/>
    </source>
</evidence>
<sequence>MFITFEGIDGSGKSTQASRLYEHLSNLLGKGMVLLTREPGGWSHGDMLRELLLHHEWRSWSEFFLFMADRYEHVHEQIMPALSNGLTVICERYIDSTLAYQGWGRGLPVDEMKRLFSIMMLPVPDLTVWLDVPIKTAMDRIRSRKAPDRLEEEGFLCRVRHGYVKVFEEDPQRIKRVSSDRDKDVVFVEICKLVEAFMDESGKRR</sequence>
<comment type="similarity">
    <text evidence="1 8">Belongs to the thymidylate kinase family.</text>
</comment>
<keyword evidence="2 8" id="KW-0808">Transferase</keyword>
<dbReference type="HAMAP" id="MF_00165">
    <property type="entry name" value="Thymidylate_kinase"/>
    <property type="match status" value="1"/>
</dbReference>
<evidence type="ECO:0000256" key="3">
    <source>
        <dbReference type="ARBA" id="ARBA00022727"/>
    </source>
</evidence>
<keyword evidence="5 8" id="KW-0418">Kinase</keyword>
<evidence type="ECO:0000259" key="9">
    <source>
        <dbReference type="Pfam" id="PF02223"/>
    </source>
</evidence>
<dbReference type="InterPro" id="IPR027417">
    <property type="entry name" value="P-loop_NTPase"/>
</dbReference>
<feature type="binding site" evidence="8">
    <location>
        <begin position="7"/>
        <end position="14"/>
    </location>
    <ligand>
        <name>ATP</name>
        <dbReference type="ChEBI" id="CHEBI:30616"/>
    </ligand>
</feature>
<dbReference type="InterPro" id="IPR039430">
    <property type="entry name" value="Thymidylate_kin-like_dom"/>
</dbReference>
<dbReference type="PROSITE" id="PS01331">
    <property type="entry name" value="THYMIDYLATE_KINASE"/>
    <property type="match status" value="1"/>
</dbReference>
<keyword evidence="4 8" id="KW-0547">Nucleotide-binding</keyword>
<evidence type="ECO:0000256" key="4">
    <source>
        <dbReference type="ARBA" id="ARBA00022741"/>
    </source>
</evidence>
<dbReference type="Proteomes" id="UP000185093">
    <property type="component" value="Unassembled WGS sequence"/>
</dbReference>